<dbReference type="SUPFAM" id="SSF55729">
    <property type="entry name" value="Acyl-CoA N-acyltransferases (Nat)"/>
    <property type="match status" value="1"/>
</dbReference>
<feature type="domain" description="N-acetyltransferase" evidence="3">
    <location>
        <begin position="23"/>
        <end position="182"/>
    </location>
</feature>
<organism evidence="4 5">
    <name type="scientific">Aphanomyces invadans</name>
    <dbReference type="NCBI Taxonomy" id="157072"/>
    <lineage>
        <taxon>Eukaryota</taxon>
        <taxon>Sar</taxon>
        <taxon>Stramenopiles</taxon>
        <taxon>Oomycota</taxon>
        <taxon>Saprolegniomycetes</taxon>
        <taxon>Saprolegniales</taxon>
        <taxon>Verrucalvaceae</taxon>
        <taxon>Aphanomyces</taxon>
    </lineage>
</organism>
<dbReference type="CDD" id="cd04301">
    <property type="entry name" value="NAT_SF"/>
    <property type="match status" value="1"/>
</dbReference>
<comment type="caution">
    <text evidence="4">The sequence shown here is derived from an EMBL/GenBank/DDBJ whole genome shotgun (WGS) entry which is preliminary data.</text>
</comment>
<dbReference type="Proteomes" id="UP000285060">
    <property type="component" value="Unassembled WGS sequence"/>
</dbReference>
<dbReference type="InterPro" id="IPR003719">
    <property type="entry name" value="Phenazine_PhzF-like"/>
</dbReference>
<dbReference type="InterPro" id="IPR000182">
    <property type="entry name" value="GNAT_dom"/>
</dbReference>
<dbReference type="PROSITE" id="PS51186">
    <property type="entry name" value="GNAT"/>
    <property type="match status" value="1"/>
</dbReference>
<proteinExistence type="inferred from homology"/>
<dbReference type="GO" id="GO:0005737">
    <property type="term" value="C:cytoplasm"/>
    <property type="evidence" value="ECO:0007669"/>
    <property type="project" value="TreeGrafter"/>
</dbReference>
<dbReference type="Gene3D" id="3.10.310.10">
    <property type="entry name" value="Diaminopimelate Epimerase, Chain A, domain 1"/>
    <property type="match status" value="2"/>
</dbReference>
<keyword evidence="5" id="KW-1185">Reference proteome</keyword>
<dbReference type="Pfam" id="PF02567">
    <property type="entry name" value="PhzC-PhzF"/>
    <property type="match status" value="2"/>
</dbReference>
<dbReference type="PANTHER" id="PTHR13774">
    <property type="entry name" value="PHENAZINE BIOSYNTHESIS PROTEIN"/>
    <property type="match status" value="1"/>
</dbReference>
<dbReference type="GO" id="GO:0016853">
    <property type="term" value="F:isomerase activity"/>
    <property type="evidence" value="ECO:0007669"/>
    <property type="project" value="UniProtKB-KW"/>
</dbReference>
<dbReference type="EMBL" id="QUSY01001006">
    <property type="protein sequence ID" value="RHY26424.1"/>
    <property type="molecule type" value="Genomic_DNA"/>
</dbReference>
<dbReference type="VEuPathDB" id="FungiDB:H310_08742"/>
<gene>
    <name evidence="4" type="ORF">DYB32_007623</name>
</gene>
<dbReference type="AlphaFoldDB" id="A0A418AND7"/>
<dbReference type="Gene3D" id="3.40.630.30">
    <property type="match status" value="1"/>
</dbReference>
<comment type="similarity">
    <text evidence="1">Belongs to the PhzF family.</text>
</comment>
<reference evidence="4 5" key="1">
    <citation type="submission" date="2018-08" db="EMBL/GenBank/DDBJ databases">
        <title>Aphanomyces genome sequencing and annotation.</title>
        <authorList>
            <person name="Minardi D."/>
            <person name="Oidtmann B."/>
            <person name="Van Der Giezen M."/>
            <person name="Studholme D.J."/>
        </authorList>
    </citation>
    <scope>NUCLEOTIDE SEQUENCE [LARGE SCALE GENOMIC DNA]</scope>
    <source>
        <strain evidence="4 5">NJM0002</strain>
    </source>
</reference>
<evidence type="ECO:0000313" key="4">
    <source>
        <dbReference type="EMBL" id="RHY26424.1"/>
    </source>
</evidence>
<protein>
    <recommendedName>
        <fullName evidence="3">N-acetyltransferase domain-containing protein</fullName>
    </recommendedName>
</protein>
<name>A0A418AND7_9STRA</name>
<dbReference type="InterPro" id="IPR016181">
    <property type="entry name" value="Acyl_CoA_acyltransferase"/>
</dbReference>
<accession>A0A418AND7</accession>
<dbReference type="GO" id="GO:0016747">
    <property type="term" value="F:acyltransferase activity, transferring groups other than amino-acyl groups"/>
    <property type="evidence" value="ECO:0007669"/>
    <property type="project" value="InterPro"/>
</dbReference>
<dbReference type="SUPFAM" id="SSF54506">
    <property type="entry name" value="Diaminopimelate epimerase-like"/>
    <property type="match status" value="2"/>
</dbReference>
<evidence type="ECO:0000259" key="3">
    <source>
        <dbReference type="PROSITE" id="PS51186"/>
    </source>
</evidence>
<evidence type="ECO:0000256" key="1">
    <source>
        <dbReference type="ARBA" id="ARBA00008270"/>
    </source>
</evidence>
<dbReference type="PANTHER" id="PTHR13774:SF17">
    <property type="entry name" value="PHENAZINE BIOSYNTHESIS-LIKE DOMAIN-CONTAINING PROTEIN"/>
    <property type="match status" value="1"/>
</dbReference>
<evidence type="ECO:0000256" key="2">
    <source>
        <dbReference type="ARBA" id="ARBA00023235"/>
    </source>
</evidence>
<dbReference type="Pfam" id="PF00583">
    <property type="entry name" value="Acetyltransf_1"/>
    <property type="match status" value="1"/>
</dbReference>
<sequence>MIHHPDTIGQIGQLGGMACKLQITYKPIAVSEAAAVHAIEAASYPADEAASLAQIKMRLNVAGAYFLGGYEASHGHLVGFVNGTLAPRRELEDETMSRHDPNGRYLCIHSVVMDAAYRRQGLASAMLKAYVDRIVADQPHVEAILLLCKPYLVQFYVQAGFQVTRLSPVVHGKDAWLECVLDCVSARQLKIIQVDAFTSVHYEGNPAAIVPMTAKQFDAATDAWMQVVAQENNLSETAYVAPTSNPSTYRLRWFTPGQCSSRASRSCSCSVSSSGIWRILAMEVNLCGHGTLATAKVLFEDGYVSKSSTLDFETRYVLLLCLVLCQRARSLPRSRGLMVTTKGGDASGVDYVNRYFDPRAGVNEDPVTGSAHCVLAPYWAAILSKSSLVARQVSHRPGTLRLQVDTDQDRVILHGDAVITMRGVVV</sequence>
<keyword evidence="2" id="KW-0413">Isomerase</keyword>
<evidence type="ECO:0000313" key="5">
    <source>
        <dbReference type="Proteomes" id="UP000285060"/>
    </source>
</evidence>